<dbReference type="InterPro" id="IPR051531">
    <property type="entry name" value="N-acetyltransferase"/>
</dbReference>
<dbReference type="Proteomes" id="UP000282971">
    <property type="component" value="Unassembled WGS sequence"/>
</dbReference>
<dbReference type="PROSITE" id="PS51186">
    <property type="entry name" value="GNAT"/>
    <property type="match status" value="1"/>
</dbReference>
<gene>
    <name evidence="2" type="ORF">EOD43_16505</name>
</gene>
<dbReference type="RefSeq" id="WP_127745134.1">
    <property type="nucleotide sequence ID" value="NZ_SACN01000002.1"/>
</dbReference>
<dbReference type="PANTHER" id="PTHR43792:SF1">
    <property type="entry name" value="N-ACETYLTRANSFERASE DOMAIN-CONTAINING PROTEIN"/>
    <property type="match status" value="1"/>
</dbReference>
<keyword evidence="2" id="KW-0808">Transferase</keyword>
<dbReference type="EMBL" id="SACN01000002">
    <property type="protein sequence ID" value="RVT91121.1"/>
    <property type="molecule type" value="Genomic_DNA"/>
</dbReference>
<protein>
    <submittedName>
        <fullName evidence="2">N-acetyltransferase</fullName>
    </submittedName>
</protein>
<dbReference type="Gene3D" id="3.40.630.30">
    <property type="match status" value="1"/>
</dbReference>
<evidence type="ECO:0000313" key="3">
    <source>
        <dbReference type="Proteomes" id="UP000282971"/>
    </source>
</evidence>
<evidence type="ECO:0000313" key="2">
    <source>
        <dbReference type="EMBL" id="RVT91121.1"/>
    </source>
</evidence>
<dbReference type="Pfam" id="PF13302">
    <property type="entry name" value="Acetyltransf_3"/>
    <property type="match status" value="1"/>
</dbReference>
<dbReference type="GO" id="GO:0016747">
    <property type="term" value="F:acyltransferase activity, transferring groups other than amino-acyl groups"/>
    <property type="evidence" value="ECO:0007669"/>
    <property type="project" value="InterPro"/>
</dbReference>
<dbReference type="AlphaFoldDB" id="A0A437M0A0"/>
<dbReference type="PANTHER" id="PTHR43792">
    <property type="entry name" value="GNAT FAMILY, PUTATIVE (AFU_ORTHOLOGUE AFUA_3G00765)-RELATED-RELATED"/>
    <property type="match status" value="1"/>
</dbReference>
<proteinExistence type="predicted"/>
<dbReference type="InterPro" id="IPR016181">
    <property type="entry name" value="Acyl_CoA_acyltransferase"/>
</dbReference>
<dbReference type="InterPro" id="IPR000182">
    <property type="entry name" value="GNAT_dom"/>
</dbReference>
<accession>A0A437M0A0</accession>
<dbReference type="SUPFAM" id="SSF55729">
    <property type="entry name" value="Acyl-CoA N-acyltransferases (Nat)"/>
    <property type="match status" value="1"/>
</dbReference>
<comment type="caution">
    <text evidence="2">The sequence shown here is derived from an EMBL/GenBank/DDBJ whole genome shotgun (WGS) entry which is preliminary data.</text>
</comment>
<feature type="domain" description="N-acetyltransferase" evidence="1">
    <location>
        <begin position="7"/>
        <end position="176"/>
    </location>
</feature>
<reference evidence="2 3" key="1">
    <citation type="submission" date="2019-01" db="EMBL/GenBank/DDBJ databases">
        <authorList>
            <person name="Chen W.-M."/>
        </authorList>
    </citation>
    <scope>NUCLEOTIDE SEQUENCE [LARGE SCALE GENOMIC DNA]</scope>
    <source>
        <strain evidence="2 3">CCP-7</strain>
    </source>
</reference>
<keyword evidence="3" id="KW-1185">Reference proteome</keyword>
<dbReference type="OrthoDB" id="6293260at2"/>
<sequence length="177" mass="19918">MIETERLLLRRWTDADRAPFHAMCQDPAVMEFLGDPMTRDAADMAIDRQNGSIDTYGYGFWALERRDDGAFLGFCGVKPGAVGTPLEGRPEIGWRLGADHWGHGYAREAAQASLDWAFAHLSDDTVWAMTVLANSRSWGLMERIGMVRRAELDFDHPLPGLAERLKAHIVYSKDRPL</sequence>
<organism evidence="2 3">
    <name type="scientific">Sphingomonas crocodyli</name>
    <dbReference type="NCBI Taxonomy" id="1979270"/>
    <lineage>
        <taxon>Bacteria</taxon>
        <taxon>Pseudomonadati</taxon>
        <taxon>Pseudomonadota</taxon>
        <taxon>Alphaproteobacteria</taxon>
        <taxon>Sphingomonadales</taxon>
        <taxon>Sphingomonadaceae</taxon>
        <taxon>Sphingomonas</taxon>
    </lineage>
</organism>
<name>A0A437M0A0_9SPHN</name>
<evidence type="ECO:0000259" key="1">
    <source>
        <dbReference type="PROSITE" id="PS51186"/>
    </source>
</evidence>